<evidence type="ECO:0000256" key="4">
    <source>
        <dbReference type="ARBA" id="ARBA00023263"/>
    </source>
</evidence>
<feature type="signal peptide" evidence="5">
    <location>
        <begin position="1"/>
        <end position="23"/>
    </location>
</feature>
<keyword evidence="4" id="KW-0281">Fimbrium</keyword>
<dbReference type="Gene3D" id="2.60.40.1090">
    <property type="entry name" value="Fimbrial-type adhesion domain"/>
    <property type="match status" value="1"/>
</dbReference>
<keyword evidence="7" id="KW-1185">Reference proteome</keyword>
<proteinExistence type="inferred from homology"/>
<dbReference type="PANTHER" id="PTHR33420:SF3">
    <property type="entry name" value="FIMBRIAL SUBUNIT ELFA"/>
    <property type="match status" value="1"/>
</dbReference>
<dbReference type="PANTHER" id="PTHR33420">
    <property type="entry name" value="FIMBRIAL SUBUNIT ELFA-RELATED"/>
    <property type="match status" value="1"/>
</dbReference>
<organism evidence="6 7">
    <name type="scientific">Mixta calida</name>
    <dbReference type="NCBI Taxonomy" id="665913"/>
    <lineage>
        <taxon>Bacteria</taxon>
        <taxon>Pseudomonadati</taxon>
        <taxon>Pseudomonadota</taxon>
        <taxon>Gammaproteobacteria</taxon>
        <taxon>Enterobacterales</taxon>
        <taxon>Erwiniaceae</taxon>
        <taxon>Mixta</taxon>
    </lineage>
</organism>
<dbReference type="Pfam" id="PF16970">
    <property type="entry name" value="FimA"/>
    <property type="match status" value="1"/>
</dbReference>
<dbReference type="SUPFAM" id="SSF49401">
    <property type="entry name" value="Bacterial adhesins"/>
    <property type="match status" value="1"/>
</dbReference>
<protein>
    <submittedName>
        <fullName evidence="6">Type 1 fimbrial protein</fullName>
    </submittedName>
</protein>
<accession>A0ABM6RVZ2</accession>
<dbReference type="InterPro" id="IPR050263">
    <property type="entry name" value="Bact_Fimbrial_Adh_Pro"/>
</dbReference>
<gene>
    <name evidence="6" type="ORF">C2E16_00285</name>
</gene>
<evidence type="ECO:0000256" key="1">
    <source>
        <dbReference type="ARBA" id="ARBA00004561"/>
    </source>
</evidence>
<dbReference type="EMBL" id="CP026378">
    <property type="protein sequence ID" value="AUY23497.1"/>
    <property type="molecule type" value="Genomic_DNA"/>
</dbReference>
<dbReference type="InterPro" id="IPR039458">
    <property type="entry name" value="FimA-like"/>
</dbReference>
<keyword evidence="3 5" id="KW-0732">Signal</keyword>
<evidence type="ECO:0000256" key="5">
    <source>
        <dbReference type="SAM" id="SignalP"/>
    </source>
</evidence>
<feature type="chain" id="PRO_5045429877" evidence="5">
    <location>
        <begin position="24"/>
        <end position="178"/>
    </location>
</feature>
<dbReference type="RefSeq" id="WP_084970075.1">
    <property type="nucleotide sequence ID" value="NZ_CAXOMJ010000005.1"/>
</dbReference>
<evidence type="ECO:0000256" key="3">
    <source>
        <dbReference type="ARBA" id="ARBA00022729"/>
    </source>
</evidence>
<evidence type="ECO:0000313" key="7">
    <source>
        <dbReference type="Proteomes" id="UP000237673"/>
    </source>
</evidence>
<dbReference type="Proteomes" id="UP000237673">
    <property type="component" value="Chromosome"/>
</dbReference>
<evidence type="ECO:0000313" key="6">
    <source>
        <dbReference type="EMBL" id="AUY23497.1"/>
    </source>
</evidence>
<reference evidence="6 7" key="1">
    <citation type="submission" date="2018-01" db="EMBL/GenBank/DDBJ databases">
        <title>Complete and assembled Genome of Pantoea calida DSM22759T.</title>
        <authorList>
            <person name="Stevens M.J.A."/>
            <person name="Zurfluh K."/>
            <person name="Stephan R."/>
        </authorList>
    </citation>
    <scope>NUCLEOTIDE SEQUENCE [LARGE SCALE GENOMIC DNA]</scope>
    <source>
        <strain evidence="6 7">DSM 22759</strain>
    </source>
</reference>
<dbReference type="InterPro" id="IPR036937">
    <property type="entry name" value="Adhesion_dom_fimbrial_sf"/>
</dbReference>
<dbReference type="GeneID" id="84631393"/>
<dbReference type="InterPro" id="IPR008966">
    <property type="entry name" value="Adhesion_dom_sf"/>
</dbReference>
<sequence>MKKTLLGTIVALTVSAVALPAMASVGTITINGKLTQSTCTVKVNGGTPDAVITLPELPTSELATAGKTAGDTAFTMNLTNCDPEEGSVRAYFEHGPTVDAASGRLNNTNTSGAKNVQVELLDSKDNSLYVGNTSQRSNAATALVNGAADLVYAARYYATGASTAGELATSVTYSIDYE</sequence>
<name>A0ABM6RVZ2_9GAMM</name>
<comment type="similarity">
    <text evidence="2">Belongs to the fimbrial protein family.</text>
</comment>
<comment type="subcellular location">
    <subcellularLocation>
        <location evidence="1">Fimbrium</location>
    </subcellularLocation>
</comment>
<evidence type="ECO:0000256" key="2">
    <source>
        <dbReference type="ARBA" id="ARBA00006671"/>
    </source>
</evidence>